<reference evidence="2 3" key="1">
    <citation type="submission" date="2017-11" db="EMBL/GenBank/DDBJ databases">
        <title>Complete genome of a free-living desiccation-tolerant cyanobacterium and its photosynthetic adaptation to extreme terrestrial habitat.</title>
        <authorList>
            <person name="Shang J."/>
        </authorList>
    </citation>
    <scope>NUCLEOTIDE SEQUENCE [LARGE SCALE GENOMIC DNA]</scope>
    <source>
        <strain evidence="2 3">CCNUN1</strain>
    </source>
</reference>
<organism evidence="2 3">
    <name type="scientific">Nostoc flagelliforme CCNUN1</name>
    <dbReference type="NCBI Taxonomy" id="2038116"/>
    <lineage>
        <taxon>Bacteria</taxon>
        <taxon>Bacillati</taxon>
        <taxon>Cyanobacteriota</taxon>
        <taxon>Cyanophyceae</taxon>
        <taxon>Nostocales</taxon>
        <taxon>Nostocaceae</taxon>
        <taxon>Nostoc</taxon>
    </lineage>
</organism>
<dbReference type="KEGG" id="nfl:COO91_08187"/>
<keyword evidence="3" id="KW-1185">Reference proteome</keyword>
<dbReference type="Proteomes" id="UP000232003">
    <property type="component" value="Chromosome"/>
</dbReference>
<keyword evidence="1" id="KW-0732">Signal</keyword>
<name>A0A2K8T302_9NOSO</name>
<dbReference type="EMBL" id="CP024785">
    <property type="protein sequence ID" value="AUB42082.1"/>
    <property type="molecule type" value="Genomic_DNA"/>
</dbReference>
<dbReference type="RefSeq" id="WP_167407579.1">
    <property type="nucleotide sequence ID" value="NZ_CAWNNC010000001.1"/>
</dbReference>
<evidence type="ECO:0000256" key="1">
    <source>
        <dbReference type="SAM" id="SignalP"/>
    </source>
</evidence>
<proteinExistence type="predicted"/>
<accession>A0A2K8T302</accession>
<sequence>MKLSTGLWGVKSSVLFCLLVSSSVVAQVAPDKTLPNNSGSSVTFMEN</sequence>
<gene>
    <name evidence="2" type="ORF">COO91_08187</name>
</gene>
<dbReference type="AlphaFoldDB" id="A0A2K8T302"/>
<evidence type="ECO:0000313" key="2">
    <source>
        <dbReference type="EMBL" id="AUB42082.1"/>
    </source>
</evidence>
<feature type="signal peptide" evidence="1">
    <location>
        <begin position="1"/>
        <end position="26"/>
    </location>
</feature>
<protein>
    <submittedName>
        <fullName evidence="2">Uncharacterized protein</fullName>
    </submittedName>
</protein>
<feature type="chain" id="PRO_5014978976" evidence="1">
    <location>
        <begin position="27"/>
        <end position="47"/>
    </location>
</feature>
<evidence type="ECO:0000313" key="3">
    <source>
        <dbReference type="Proteomes" id="UP000232003"/>
    </source>
</evidence>